<dbReference type="PATRIC" id="fig|1265822.4.peg.3486"/>
<dbReference type="RefSeq" id="WP_036064703.1">
    <property type="nucleotide sequence ID" value="NZ_AODM01000058.1"/>
</dbReference>
<proteinExistence type="predicted"/>
<name>W7DGD2_9LIST</name>
<dbReference type="AlphaFoldDB" id="W7DGD2"/>
<gene>
    <name evidence="1" type="ORF">MCOL2_17142</name>
</gene>
<accession>W7DGD2</accession>
<evidence type="ECO:0000313" key="2">
    <source>
        <dbReference type="Proteomes" id="UP000019241"/>
    </source>
</evidence>
<protein>
    <submittedName>
        <fullName evidence="1">Uncharacterized protein</fullName>
    </submittedName>
</protein>
<evidence type="ECO:0000313" key="1">
    <source>
        <dbReference type="EMBL" id="EUJ48692.1"/>
    </source>
</evidence>
<organism evidence="1 2">
    <name type="scientific">Listeria fleischmannii FSL S10-1203</name>
    <dbReference type="NCBI Taxonomy" id="1265822"/>
    <lineage>
        <taxon>Bacteria</taxon>
        <taxon>Bacillati</taxon>
        <taxon>Bacillota</taxon>
        <taxon>Bacilli</taxon>
        <taxon>Bacillales</taxon>
        <taxon>Listeriaceae</taxon>
        <taxon>Listeria</taxon>
    </lineage>
</organism>
<sequence>MGIKSIEFSKKAELLDFIECHTRKYNQDKDDVIKLVTFERIVEELQSNIQMLEKGESYHFILEENSSFYPSLAFFLVEKRGDMLLLDHEESGY</sequence>
<comment type="caution">
    <text evidence="1">The sequence shown here is derived from an EMBL/GenBank/DDBJ whole genome shotgun (WGS) entry which is preliminary data.</text>
</comment>
<dbReference type="Proteomes" id="UP000019241">
    <property type="component" value="Unassembled WGS sequence"/>
</dbReference>
<dbReference type="EMBL" id="AODM01000058">
    <property type="protein sequence ID" value="EUJ48692.1"/>
    <property type="molecule type" value="Genomic_DNA"/>
</dbReference>
<reference evidence="1 2" key="1">
    <citation type="submission" date="2012-12" db="EMBL/GenBank/DDBJ databases">
        <title>Novel taxa of Listeriaceae from agricultural environments in the United States.</title>
        <authorList>
            <person name="den Bakker H.C."/>
            <person name="Allred A."/>
            <person name="Warchocki S."/>
            <person name="Wright E.M."/>
            <person name="Burrell A."/>
            <person name="Nightingale K.K."/>
            <person name="Kephart D."/>
            <person name="Wiedmann M."/>
        </authorList>
    </citation>
    <scope>NUCLEOTIDE SEQUENCE [LARGE SCALE GENOMIC DNA]</scope>
    <source>
        <strain evidence="1 2">FSL S10-1203</strain>
    </source>
</reference>